<name>A0A8S1SRZ9_PAROT</name>
<sequence length="186" mass="22347">MSIILQIPKRDILIDLHSKISLISKNYANLIFIMELFITMLKDYLVSIKAVNPYVTILNFLQYEDQFNPLQDYLKIIILQHNEDGFQACTKKSDIYIQFNQMLFNYNRKHSIFRLILRVFQISIINKQNLNRQQTSFCIRITPIFLLIFLKLIVELNVIRKSYVKRANNNYYNRLYTIKRSKELLI</sequence>
<keyword evidence="1" id="KW-0472">Membrane</keyword>
<evidence type="ECO:0000313" key="2">
    <source>
        <dbReference type="EMBL" id="CAD8141254.1"/>
    </source>
</evidence>
<gene>
    <name evidence="2" type="ORF">POCTA_138.1.T0120337</name>
</gene>
<keyword evidence="3" id="KW-1185">Reference proteome</keyword>
<protein>
    <recommendedName>
        <fullName evidence="4">Transmembrane protein</fullName>
    </recommendedName>
</protein>
<evidence type="ECO:0000313" key="3">
    <source>
        <dbReference type="Proteomes" id="UP000683925"/>
    </source>
</evidence>
<comment type="caution">
    <text evidence="2">The sequence shown here is derived from an EMBL/GenBank/DDBJ whole genome shotgun (WGS) entry which is preliminary data.</text>
</comment>
<keyword evidence="1" id="KW-1133">Transmembrane helix</keyword>
<dbReference type="EMBL" id="CAJJDP010000011">
    <property type="protein sequence ID" value="CAD8141254.1"/>
    <property type="molecule type" value="Genomic_DNA"/>
</dbReference>
<dbReference type="OrthoDB" id="2083at2759"/>
<dbReference type="AlphaFoldDB" id="A0A8S1SRZ9"/>
<keyword evidence="1" id="KW-0812">Transmembrane</keyword>
<evidence type="ECO:0000256" key="1">
    <source>
        <dbReference type="SAM" id="Phobius"/>
    </source>
</evidence>
<evidence type="ECO:0008006" key="4">
    <source>
        <dbReference type="Google" id="ProtNLM"/>
    </source>
</evidence>
<reference evidence="2" key="1">
    <citation type="submission" date="2021-01" db="EMBL/GenBank/DDBJ databases">
        <authorList>
            <consortium name="Genoscope - CEA"/>
            <person name="William W."/>
        </authorList>
    </citation>
    <scope>NUCLEOTIDE SEQUENCE</scope>
</reference>
<accession>A0A8S1SRZ9</accession>
<proteinExistence type="predicted"/>
<dbReference type="Proteomes" id="UP000683925">
    <property type="component" value="Unassembled WGS sequence"/>
</dbReference>
<feature type="transmembrane region" description="Helical" evidence="1">
    <location>
        <begin position="137"/>
        <end position="154"/>
    </location>
</feature>
<organism evidence="2 3">
    <name type="scientific">Paramecium octaurelia</name>
    <dbReference type="NCBI Taxonomy" id="43137"/>
    <lineage>
        <taxon>Eukaryota</taxon>
        <taxon>Sar</taxon>
        <taxon>Alveolata</taxon>
        <taxon>Ciliophora</taxon>
        <taxon>Intramacronucleata</taxon>
        <taxon>Oligohymenophorea</taxon>
        <taxon>Peniculida</taxon>
        <taxon>Parameciidae</taxon>
        <taxon>Paramecium</taxon>
    </lineage>
</organism>